<dbReference type="EMBL" id="VFOZ01000001">
    <property type="protein sequence ID" value="TQM00804.1"/>
    <property type="molecule type" value="Genomic_DNA"/>
</dbReference>
<keyword evidence="3" id="KW-1185">Reference proteome</keyword>
<evidence type="ECO:0000259" key="1">
    <source>
        <dbReference type="PROSITE" id="PS51725"/>
    </source>
</evidence>
<proteinExistence type="predicted"/>
<dbReference type="AlphaFoldDB" id="A0A543CUL3"/>
<dbReference type="PROSITE" id="PS51725">
    <property type="entry name" value="ABM"/>
    <property type="match status" value="1"/>
</dbReference>
<evidence type="ECO:0000313" key="3">
    <source>
        <dbReference type="Proteomes" id="UP000316096"/>
    </source>
</evidence>
<dbReference type="RefSeq" id="WP_141960624.1">
    <property type="nucleotide sequence ID" value="NZ_VFOZ01000001.1"/>
</dbReference>
<dbReference type="InterPro" id="IPR011008">
    <property type="entry name" value="Dimeric_a/b-barrel"/>
</dbReference>
<comment type="caution">
    <text evidence="2">The sequence shown here is derived from an EMBL/GenBank/DDBJ whole genome shotgun (WGS) entry which is preliminary data.</text>
</comment>
<sequence length="113" mass="13111">MSNEPTRARVVFMVRVPLDRTGAFLEGYEKIRYSVAEGVPGHLLDQVCRSDDDPEQWLITSEWETLAAFEAWESSPDHRELVRPLAQCITERRSLRFLIHKETRRRTPATSPT</sequence>
<dbReference type="Pfam" id="PF03992">
    <property type="entry name" value="ABM"/>
    <property type="match status" value="1"/>
</dbReference>
<dbReference type="InterPro" id="IPR007138">
    <property type="entry name" value="ABM_dom"/>
</dbReference>
<reference evidence="2 3" key="1">
    <citation type="submission" date="2019-06" db="EMBL/GenBank/DDBJ databases">
        <title>Sequencing the genomes of 1000 actinobacteria strains.</title>
        <authorList>
            <person name="Klenk H.-P."/>
        </authorList>
    </citation>
    <scope>NUCLEOTIDE SEQUENCE [LARGE SCALE GENOMIC DNA]</scope>
    <source>
        <strain evidence="2 3">DSM 102200</strain>
    </source>
</reference>
<protein>
    <submittedName>
        <fullName evidence="2">Heme-degrading monooxygenase HmoA</fullName>
    </submittedName>
</protein>
<keyword evidence="2" id="KW-0560">Oxidoreductase</keyword>
<gene>
    <name evidence="2" type="ORF">FB559_6527</name>
</gene>
<dbReference type="OrthoDB" id="4304335at2"/>
<organism evidence="2 3">
    <name type="scientific">Actinoallomurus bryophytorum</name>
    <dbReference type="NCBI Taxonomy" id="1490222"/>
    <lineage>
        <taxon>Bacteria</taxon>
        <taxon>Bacillati</taxon>
        <taxon>Actinomycetota</taxon>
        <taxon>Actinomycetes</taxon>
        <taxon>Streptosporangiales</taxon>
        <taxon>Thermomonosporaceae</taxon>
        <taxon>Actinoallomurus</taxon>
    </lineage>
</organism>
<evidence type="ECO:0000313" key="2">
    <source>
        <dbReference type="EMBL" id="TQM00804.1"/>
    </source>
</evidence>
<dbReference type="GO" id="GO:0004497">
    <property type="term" value="F:monooxygenase activity"/>
    <property type="evidence" value="ECO:0007669"/>
    <property type="project" value="UniProtKB-KW"/>
</dbReference>
<name>A0A543CUL3_9ACTN</name>
<feature type="domain" description="ABM" evidence="1">
    <location>
        <begin position="8"/>
        <end position="97"/>
    </location>
</feature>
<dbReference type="SUPFAM" id="SSF54909">
    <property type="entry name" value="Dimeric alpha+beta barrel"/>
    <property type="match status" value="1"/>
</dbReference>
<keyword evidence="2" id="KW-0503">Monooxygenase</keyword>
<accession>A0A543CUL3</accession>
<dbReference type="Gene3D" id="3.30.70.100">
    <property type="match status" value="1"/>
</dbReference>
<dbReference type="Proteomes" id="UP000316096">
    <property type="component" value="Unassembled WGS sequence"/>
</dbReference>